<keyword evidence="3" id="KW-1185">Reference proteome</keyword>
<dbReference type="InterPro" id="IPR000801">
    <property type="entry name" value="Esterase-like"/>
</dbReference>
<reference evidence="2 3" key="1">
    <citation type="journal article" date="2018" name="Syst. Appl. Microbiol.">
        <title>Corynebacterium heidelbergense sp. nov., isolated from the preen glands of Egyptian geese (Alopochen aegyptiacus).</title>
        <authorList>
            <person name="Braun M.S."/>
            <person name="Wang E."/>
            <person name="Zimmermann S."/>
            <person name="Wink M."/>
        </authorList>
    </citation>
    <scope>NUCLEOTIDE SEQUENCE [LARGE SCALE GENOMIC DNA]</scope>
    <source>
        <strain evidence="2 3">647</strain>
    </source>
</reference>
<protein>
    <submittedName>
        <fullName evidence="2">Trehalose corynomycolyl transferase</fullName>
    </submittedName>
</protein>
<dbReference type="Gene3D" id="3.40.50.1820">
    <property type="entry name" value="alpha/beta hydrolase"/>
    <property type="match status" value="1"/>
</dbReference>
<dbReference type="PANTHER" id="PTHR48098:SF1">
    <property type="entry name" value="DIACYLGLYCEROL ACYLTRANSFERASE_MYCOLYLTRANSFERASE AG85A"/>
    <property type="match status" value="1"/>
</dbReference>
<dbReference type="GO" id="GO:0016747">
    <property type="term" value="F:acyltransferase activity, transferring groups other than amino-acyl groups"/>
    <property type="evidence" value="ECO:0007669"/>
    <property type="project" value="TreeGrafter"/>
</dbReference>
<sequence length="381" mass="40902">MKAARFHRGQTKASRAHAGSSLRRRIGAAVLAVATAMGLASAVAPAASADDVRAKLGEGCAVASDYPFWVQNCMVHSDAMNQDIKVQVKPAARGGNAGLYLLDGLRARDDWNGWTHQGHGVDLFADDDVTVVMPVGGASQFYTDWQQPFGGPNGPKNPKWETFLTQELPQYLERNFHVAKNNNAVAGISMGGTAAMNLAAWHRDQFKQATSISGYLNPTWPGLYTGLQIAMNDASPGARVWDMWGSPVDPARFRNDPLWQAPRFAGMPLYLSAATGIPTVQDDFIKNPLGVTVGVNLEWMSHNSTTRFEVASRLAGANVTTSYPLTGVHNWPYWHTELERARPQILSALGAGGAPAPFGCPTGCLGFSGPVSIGEAFSPPR</sequence>
<keyword evidence="2" id="KW-0808">Transferase</keyword>
<dbReference type="SUPFAM" id="SSF53474">
    <property type="entry name" value="alpha/beta-Hydrolases"/>
    <property type="match status" value="1"/>
</dbReference>
<dbReference type="EMBL" id="QHCV01000020">
    <property type="protein sequence ID" value="RAV32499.1"/>
    <property type="molecule type" value="Genomic_DNA"/>
</dbReference>
<comment type="caution">
    <text evidence="2">The sequence shown here is derived from an EMBL/GenBank/DDBJ whole genome shotgun (WGS) entry which is preliminary data.</text>
</comment>
<dbReference type="Proteomes" id="UP000251577">
    <property type="component" value="Unassembled WGS sequence"/>
</dbReference>
<accession>A0A364V785</accession>
<dbReference type="AlphaFoldDB" id="A0A364V785"/>
<feature type="compositionally biased region" description="Basic residues" evidence="1">
    <location>
        <begin position="1"/>
        <end position="10"/>
    </location>
</feature>
<name>A0A364V785_9CORY</name>
<feature type="region of interest" description="Disordered" evidence="1">
    <location>
        <begin position="1"/>
        <end position="20"/>
    </location>
</feature>
<dbReference type="InterPro" id="IPR029058">
    <property type="entry name" value="AB_hydrolase_fold"/>
</dbReference>
<evidence type="ECO:0000256" key="1">
    <source>
        <dbReference type="SAM" id="MobiDB-lite"/>
    </source>
</evidence>
<dbReference type="RefSeq" id="WP_113630378.1">
    <property type="nucleotide sequence ID" value="NZ_QHCV01000020.1"/>
</dbReference>
<dbReference type="Pfam" id="PF00756">
    <property type="entry name" value="Esterase"/>
    <property type="match status" value="1"/>
</dbReference>
<dbReference type="PANTHER" id="PTHR48098">
    <property type="entry name" value="ENTEROCHELIN ESTERASE-RELATED"/>
    <property type="match status" value="1"/>
</dbReference>
<dbReference type="InterPro" id="IPR050583">
    <property type="entry name" value="Mycobacterial_A85_antigen"/>
</dbReference>
<evidence type="ECO:0000313" key="3">
    <source>
        <dbReference type="Proteomes" id="UP000251577"/>
    </source>
</evidence>
<evidence type="ECO:0000313" key="2">
    <source>
        <dbReference type="EMBL" id="RAV32499.1"/>
    </source>
</evidence>
<organism evidence="2 3">
    <name type="scientific">Corynebacterium heidelbergense</name>
    <dbReference type="NCBI Taxonomy" id="2055947"/>
    <lineage>
        <taxon>Bacteria</taxon>
        <taxon>Bacillati</taxon>
        <taxon>Actinomycetota</taxon>
        <taxon>Actinomycetes</taxon>
        <taxon>Mycobacteriales</taxon>
        <taxon>Corynebacteriaceae</taxon>
        <taxon>Corynebacterium</taxon>
    </lineage>
</organism>
<proteinExistence type="predicted"/>
<gene>
    <name evidence="2" type="ORF">DLJ54_03120</name>
</gene>